<keyword evidence="1" id="KW-0808">Transferase</keyword>
<proteinExistence type="predicted"/>
<name>A0ACB8GIX8_PSICU</name>
<reference evidence="1" key="1">
    <citation type="submission" date="2021-10" db="EMBL/GenBank/DDBJ databases">
        <title>Psilocybe cubensis genome.</title>
        <authorList>
            <person name="Mckernan K.J."/>
            <person name="Crawford S."/>
            <person name="Trippe A."/>
            <person name="Kane L.T."/>
            <person name="Mclaughlin S."/>
        </authorList>
    </citation>
    <scope>NUCLEOTIDE SEQUENCE</scope>
    <source>
        <strain evidence="1">MGC-MH-2018</strain>
    </source>
</reference>
<sequence>MDDNQSSSGSENFVSSNVQKNDVIADDYLAVELINSGYSGEVWRCESKSCARVVAIKVMYTVGESVRATRAAHVSALLKNSSSVDASFICGLAETVFHLRHPCLVFELYGMNLKEMITKENVLPLPLFQIKAIMWQVCNGVASHTDIKPENVVLVDDQTTTVSDISPDGAFYNKNTCLKNVVSNVQIKIIDLEDSVTSPRNLHFVPGTMGYRAPEVYGGVGWGFPVDVFAVGCLTFEIFTGLSLFPKTDDVREYFFCMERLLGHFAPGQAQDISEMHPAIFRTKTRVPKVRGAAINAKVRNKLLRHVADVKWFKKSINQSDAVEFISMCTAVDPHRRLTIESALRHRFFTKFSRVKLN</sequence>
<gene>
    <name evidence="1" type="ORF">JR316_0012521</name>
</gene>
<accession>A0ACB8GIX8</accession>
<dbReference type="Proteomes" id="UP000664032">
    <property type="component" value="Unassembled WGS sequence"/>
</dbReference>
<evidence type="ECO:0000313" key="2">
    <source>
        <dbReference type="Proteomes" id="UP000664032"/>
    </source>
</evidence>
<evidence type="ECO:0000313" key="1">
    <source>
        <dbReference type="EMBL" id="KAH9475410.1"/>
    </source>
</evidence>
<keyword evidence="1" id="KW-0418">Kinase</keyword>
<dbReference type="EMBL" id="JAFIQS020000012">
    <property type="protein sequence ID" value="KAH9475410.1"/>
    <property type="molecule type" value="Genomic_DNA"/>
</dbReference>
<protein>
    <submittedName>
        <fullName evidence="1">Serine/threonine-protein kinase AFC2</fullName>
    </submittedName>
</protein>
<keyword evidence="2" id="KW-1185">Reference proteome</keyword>
<organism evidence="1 2">
    <name type="scientific">Psilocybe cubensis</name>
    <name type="common">Psychedelic mushroom</name>
    <name type="synonym">Stropharia cubensis</name>
    <dbReference type="NCBI Taxonomy" id="181762"/>
    <lineage>
        <taxon>Eukaryota</taxon>
        <taxon>Fungi</taxon>
        <taxon>Dikarya</taxon>
        <taxon>Basidiomycota</taxon>
        <taxon>Agaricomycotina</taxon>
        <taxon>Agaricomycetes</taxon>
        <taxon>Agaricomycetidae</taxon>
        <taxon>Agaricales</taxon>
        <taxon>Agaricineae</taxon>
        <taxon>Strophariaceae</taxon>
        <taxon>Psilocybe</taxon>
    </lineage>
</organism>
<comment type="caution">
    <text evidence="1">The sequence shown here is derived from an EMBL/GenBank/DDBJ whole genome shotgun (WGS) entry which is preliminary data.</text>
</comment>